<feature type="compositionally biased region" description="Low complexity" evidence="1">
    <location>
        <begin position="438"/>
        <end position="452"/>
    </location>
</feature>
<accession>A0AAD3RPF7</accession>
<feature type="non-terminal residue" evidence="4">
    <location>
        <position position="1"/>
    </location>
</feature>
<dbReference type="Pfam" id="PF24630">
    <property type="entry name" value="PIN_TASOR"/>
    <property type="match status" value="1"/>
</dbReference>
<name>A0AAD3RPF7_LATJO</name>
<feature type="compositionally biased region" description="Polar residues" evidence="1">
    <location>
        <begin position="376"/>
        <end position="385"/>
    </location>
</feature>
<dbReference type="GO" id="GO:0045814">
    <property type="term" value="P:negative regulation of gene expression, epigenetic"/>
    <property type="evidence" value="ECO:0007669"/>
    <property type="project" value="InterPro"/>
</dbReference>
<dbReference type="PANTHER" id="PTHR16207">
    <property type="entry name" value="SET DOMAIN-CONTAINING PROTEIN"/>
    <property type="match status" value="1"/>
</dbReference>
<dbReference type="EMBL" id="BRZM01002991">
    <property type="protein sequence ID" value="GLD75465.1"/>
    <property type="molecule type" value="Genomic_DNA"/>
</dbReference>
<sequence>IPNLVSVKRHPSVVFVGIDTLDDIRNNSYNELFVSGGCIISDELVLNPDFITHGRLSALLMFLEQHSSLESVWRWKIHCKTHKKLKEQARFRRDAASILDLLSVYQKRQIVEFLPYHHCDMMNHQSPNLDCLIELQARYTQYRHTVFLTEHRLEKFAAYSSCGIIVAGIDEILHSFTRLVGYHDIKDKQPIMDDLLAAKEHTHPLSSGDQPQHLLQQPSSGLLPLPHLSDQLVPDASCKDGVPQPSDTDFEVLRLAISHLRAERQAQLQQQQQRFDSQAEFSINPLKSFLPNPSHNTPPAGQGGPTESARLTPGRKAVAATLDLIHSALQPELGEEGRKEDRVEAPTEGQRRGRSLGGGEPGDGCPTVGLLGGNRGPSNNDTSIPLSKGDRSRDAQLGQEQPIRGEGALLGNSTAGGTKVTESVTMVTGQENNPNPAPLRLPQQHLQQQQRGAGLLHHPLSQLPGQAFSVGPMLRPQTSLGGLRGLLGPMPVWPGGLVWGFPQAGNGPALLGTYHNPAGKPAPVTEVFIPADVRRRLVKRLSSEFTVFSDLNLELDSREKECGGAPSVAKR</sequence>
<proteinExistence type="predicted"/>
<comment type="caution">
    <text evidence="4">The sequence shown here is derived from an EMBL/GenBank/DDBJ whole genome shotgun (WGS) entry which is preliminary data.</text>
</comment>
<dbReference type="InterPro" id="IPR056242">
    <property type="entry name" value="PIN_TASOR"/>
</dbReference>
<dbReference type="InterPro" id="IPR046432">
    <property type="entry name" value="TASOR"/>
</dbReference>
<dbReference type="GO" id="GO:0097355">
    <property type="term" value="P:protein localization to heterochromatin"/>
    <property type="evidence" value="ECO:0007669"/>
    <property type="project" value="TreeGrafter"/>
</dbReference>
<dbReference type="GO" id="GO:0005654">
    <property type="term" value="C:nucleoplasm"/>
    <property type="evidence" value="ECO:0007669"/>
    <property type="project" value="TreeGrafter"/>
</dbReference>
<feature type="compositionally biased region" description="Low complexity" evidence="1">
    <location>
        <begin position="210"/>
        <end position="221"/>
    </location>
</feature>
<organism evidence="4 5">
    <name type="scientific">Lates japonicus</name>
    <name type="common">Japanese lates</name>
    <dbReference type="NCBI Taxonomy" id="270547"/>
    <lineage>
        <taxon>Eukaryota</taxon>
        <taxon>Metazoa</taxon>
        <taxon>Chordata</taxon>
        <taxon>Craniata</taxon>
        <taxon>Vertebrata</taxon>
        <taxon>Euteleostomi</taxon>
        <taxon>Actinopterygii</taxon>
        <taxon>Neopterygii</taxon>
        <taxon>Teleostei</taxon>
        <taxon>Neoteleostei</taxon>
        <taxon>Acanthomorphata</taxon>
        <taxon>Carangaria</taxon>
        <taxon>Carangaria incertae sedis</taxon>
        <taxon>Centropomidae</taxon>
        <taxon>Lates</taxon>
    </lineage>
</organism>
<feature type="compositionally biased region" description="Polar residues" evidence="1">
    <location>
        <begin position="411"/>
        <end position="434"/>
    </location>
</feature>
<feature type="domain" description="TASOR PIN" evidence="3">
    <location>
        <begin position="37"/>
        <end position="178"/>
    </location>
</feature>
<evidence type="ECO:0000256" key="1">
    <source>
        <dbReference type="SAM" id="MobiDB-lite"/>
    </source>
</evidence>
<dbReference type="AlphaFoldDB" id="A0AAD3RPF7"/>
<protein>
    <submittedName>
        <fullName evidence="4">Uncharacterized protein</fullName>
    </submittedName>
</protein>
<dbReference type="GO" id="GO:0000792">
    <property type="term" value="C:heterochromatin"/>
    <property type="evidence" value="ECO:0007669"/>
    <property type="project" value="TreeGrafter"/>
</dbReference>
<feature type="compositionally biased region" description="Basic and acidic residues" evidence="1">
    <location>
        <begin position="335"/>
        <end position="351"/>
    </location>
</feature>
<evidence type="ECO:0000259" key="3">
    <source>
        <dbReference type="Pfam" id="PF24630"/>
    </source>
</evidence>
<gene>
    <name evidence="4" type="ORF">AKAME5_002679900</name>
</gene>
<feature type="region of interest" description="Disordered" evidence="1">
    <location>
        <begin position="328"/>
        <end position="452"/>
    </location>
</feature>
<feature type="region of interest" description="Disordered" evidence="1">
    <location>
        <begin position="202"/>
        <end position="221"/>
    </location>
</feature>
<dbReference type="InterPro" id="IPR056243">
    <property type="entry name" value="TASOR_ab_dom"/>
</dbReference>
<evidence type="ECO:0000313" key="5">
    <source>
        <dbReference type="Proteomes" id="UP001279410"/>
    </source>
</evidence>
<dbReference type="PANTHER" id="PTHR16207:SF1">
    <property type="entry name" value="PROTEIN TASOR"/>
    <property type="match status" value="1"/>
</dbReference>
<keyword evidence="5" id="KW-1185">Reference proteome</keyword>
<dbReference type="Pfam" id="PF23314">
    <property type="entry name" value="TASOR_alpha-beta"/>
    <property type="match status" value="1"/>
</dbReference>
<feature type="domain" description="TASOR alpha/beta" evidence="2">
    <location>
        <begin position="1"/>
        <end position="33"/>
    </location>
</feature>
<reference evidence="4" key="1">
    <citation type="submission" date="2022-08" db="EMBL/GenBank/DDBJ databases">
        <title>Genome sequencing of akame (Lates japonicus).</title>
        <authorList>
            <person name="Hashiguchi Y."/>
            <person name="Takahashi H."/>
        </authorList>
    </citation>
    <scope>NUCLEOTIDE SEQUENCE</scope>
    <source>
        <strain evidence="4">Kochi</strain>
    </source>
</reference>
<evidence type="ECO:0000259" key="2">
    <source>
        <dbReference type="Pfam" id="PF23314"/>
    </source>
</evidence>
<feature type="region of interest" description="Disordered" evidence="1">
    <location>
        <begin position="285"/>
        <end position="312"/>
    </location>
</feature>
<dbReference type="Proteomes" id="UP001279410">
    <property type="component" value="Unassembled WGS sequence"/>
</dbReference>
<evidence type="ECO:0000313" key="4">
    <source>
        <dbReference type="EMBL" id="GLD75465.1"/>
    </source>
</evidence>
<dbReference type="GO" id="GO:0003682">
    <property type="term" value="F:chromatin binding"/>
    <property type="evidence" value="ECO:0007669"/>
    <property type="project" value="TreeGrafter"/>
</dbReference>